<evidence type="ECO:0000313" key="2">
    <source>
        <dbReference type="Proteomes" id="UP000001916"/>
    </source>
</evidence>
<dbReference type="eggNOG" id="COG0644">
    <property type="taxonomic scope" value="Bacteria"/>
</dbReference>
<accession>D7BF26</accession>
<dbReference type="Proteomes" id="UP000001916">
    <property type="component" value="Chromosome"/>
</dbReference>
<evidence type="ECO:0000313" key="1">
    <source>
        <dbReference type="EMBL" id="ADH63379.1"/>
    </source>
</evidence>
<dbReference type="RefSeq" id="WP_013157946.1">
    <property type="nucleotide sequence ID" value="NC_014212.1"/>
</dbReference>
<dbReference type="AlphaFoldDB" id="D7BF26"/>
<sequence length="388" mass="44955">MNDSYDYIIAGAGAAGLSLAYHLVQAGLMDKRVLLIDRERKSRNDRTWCFWEIGEGPFEKLVFRRWPKVWFHGAGIAACLDLSPYRYKMIRGIDFYAFMDRWLETQPQITRLYGEVDSVEEGRVWVEGQQYEAKWIFDSIHRPIPRLPGYHYLLQHFKGWVVCSASAAFDPTAATLMDFRLEQRGAVRFAYVLPYDERTALVEYTLFSPSLLQPEEYDLGLKDYLEHLLHIREYTVQHEEFGIIPMTDVPVASPRDSRIVRIGIAGGRAKASTGYTFQRIQRHSRQIAENLIRYGQPLASRPGFDRHYWMDSFFLNALSKGRVEGKSFFSRLFQKCPAAQVLRFLDEETSLMEDLKLMSAVDIPAFLASSWDVLTSRLKARLHPNEDL</sequence>
<protein>
    <submittedName>
        <fullName evidence="1">Lycopene beta and epsilon cyclase</fullName>
    </submittedName>
</protein>
<name>D7BF26_ALLS1</name>
<proteinExistence type="predicted"/>
<organism evidence="1 2">
    <name type="scientific">Allomeiothermus silvanus (strain ATCC 700542 / DSM 9946 / NBRC 106475 / NCIMB 13440 / VI-R2)</name>
    <name type="common">Thermus silvanus</name>
    <dbReference type="NCBI Taxonomy" id="526227"/>
    <lineage>
        <taxon>Bacteria</taxon>
        <taxon>Thermotogati</taxon>
        <taxon>Deinococcota</taxon>
        <taxon>Deinococci</taxon>
        <taxon>Thermales</taxon>
        <taxon>Thermaceae</taxon>
        <taxon>Allomeiothermus</taxon>
    </lineage>
</organism>
<dbReference type="Gene3D" id="3.50.50.60">
    <property type="entry name" value="FAD/NAD(P)-binding domain"/>
    <property type="match status" value="1"/>
</dbReference>
<dbReference type="EMBL" id="CP002042">
    <property type="protein sequence ID" value="ADH63379.1"/>
    <property type="molecule type" value="Genomic_DNA"/>
</dbReference>
<dbReference type="SUPFAM" id="SSF51905">
    <property type="entry name" value="FAD/NAD(P)-binding domain"/>
    <property type="match status" value="1"/>
</dbReference>
<gene>
    <name evidence="1" type="ordered locus">Mesil_1488</name>
</gene>
<reference evidence="1 2" key="1">
    <citation type="journal article" date="2010" name="Stand. Genomic Sci.">
        <title>Complete genome sequence of Meiothermus silvanus type strain (VI-R2).</title>
        <authorList>
            <person name="Sikorski J."/>
            <person name="Tindall B.J."/>
            <person name="Lowry S."/>
            <person name="Lucas S."/>
            <person name="Nolan M."/>
            <person name="Copeland A."/>
            <person name="Glavina Del Rio T."/>
            <person name="Tice H."/>
            <person name="Cheng J.F."/>
            <person name="Han C."/>
            <person name="Pitluck S."/>
            <person name="Liolios K."/>
            <person name="Ivanova N."/>
            <person name="Mavromatis K."/>
            <person name="Mikhailova N."/>
            <person name="Pati A."/>
            <person name="Goodwin L."/>
            <person name="Chen A."/>
            <person name="Palaniappan K."/>
            <person name="Land M."/>
            <person name="Hauser L."/>
            <person name="Chang Y.J."/>
            <person name="Jeffries C.D."/>
            <person name="Rohde M."/>
            <person name="Goker M."/>
            <person name="Woyke T."/>
            <person name="Bristow J."/>
            <person name="Eisen J.A."/>
            <person name="Markowitz V."/>
            <person name="Hugenholtz P."/>
            <person name="Kyrpides N.C."/>
            <person name="Klenk H.P."/>
            <person name="Lapidus A."/>
        </authorList>
    </citation>
    <scope>NUCLEOTIDE SEQUENCE [LARGE SCALE GENOMIC DNA]</scope>
    <source>
        <strain evidence="2">ATCC 700542 / DSM 9946 / VI-R2</strain>
    </source>
</reference>
<dbReference type="Pfam" id="PF05834">
    <property type="entry name" value="Lycopene_cycl"/>
    <property type="match status" value="1"/>
</dbReference>
<keyword evidence="2" id="KW-1185">Reference proteome</keyword>
<dbReference type="OrthoDB" id="24355at2"/>
<dbReference type="HOGENOM" id="CLU_042644_0_0_0"/>
<dbReference type="KEGG" id="msv:Mesil_1488"/>
<dbReference type="InterPro" id="IPR036188">
    <property type="entry name" value="FAD/NAD-bd_sf"/>
</dbReference>
<dbReference type="STRING" id="526227.Mesil_1488"/>